<evidence type="ECO:0000313" key="4">
    <source>
        <dbReference type="Proteomes" id="UP000326509"/>
    </source>
</evidence>
<feature type="domain" description="Glycosyl transferase family 1" evidence="1">
    <location>
        <begin position="192"/>
        <end position="363"/>
    </location>
</feature>
<dbReference type="OrthoDB" id="1450439at2"/>
<sequence>MSSPKPAYIYIAFDLFPSQKGAATHINHCLKALQNTFDVGVLICLGNDDMPAVQFDKERNIFVYRFKEKVVNFLERTTKFKAFVAKIIALPVCEQIQLVHFRDIWGGIPVLASSKSFKTVFEVNSFASIELPSRYPKIPQNTLHKIAKLEQQCITESSAIITPSLITKNYIVSRFNISEAIITHIHNGVEIHPATKNKNVEKYILYFGALQKWQGIKTLFKAYKELVDLDLKLIICTSIPEKRVLTYQKLATQIGIEKYVEWQYELSKDKLAQVIINAQCTIAPLSACDRNLVQGCNPLKIIESMAYSVPVIASNLPVCSDIITDNVNGFLVPPDRPEILGRTIRTLISDSEKMRVLGNSAKKTIEDSYLWEYQESKMKTIYLQLLN</sequence>
<gene>
    <name evidence="3" type="ORF">ULMA_15840</name>
</gene>
<dbReference type="Pfam" id="PF00534">
    <property type="entry name" value="Glycos_transf_1"/>
    <property type="match status" value="1"/>
</dbReference>
<dbReference type="RefSeq" id="WP_151673810.1">
    <property type="nucleotide sequence ID" value="NZ_BKCG01000003.1"/>
</dbReference>
<proteinExistence type="predicted"/>
<dbReference type="GO" id="GO:0016757">
    <property type="term" value="F:glycosyltransferase activity"/>
    <property type="evidence" value="ECO:0007669"/>
    <property type="project" value="InterPro"/>
</dbReference>
<evidence type="ECO:0000259" key="1">
    <source>
        <dbReference type="Pfam" id="PF00534"/>
    </source>
</evidence>
<organism evidence="3 4">
    <name type="scientific">Patiriisocius marinus</name>
    <dbReference type="NCBI Taxonomy" id="1397112"/>
    <lineage>
        <taxon>Bacteria</taxon>
        <taxon>Pseudomonadati</taxon>
        <taxon>Bacteroidota</taxon>
        <taxon>Flavobacteriia</taxon>
        <taxon>Flavobacteriales</taxon>
        <taxon>Flavobacteriaceae</taxon>
        <taxon>Patiriisocius</taxon>
    </lineage>
</organism>
<dbReference type="SUPFAM" id="SSF53756">
    <property type="entry name" value="UDP-Glycosyltransferase/glycogen phosphorylase"/>
    <property type="match status" value="1"/>
</dbReference>
<dbReference type="EMBL" id="BKCG01000003">
    <property type="protein sequence ID" value="GER59476.1"/>
    <property type="molecule type" value="Genomic_DNA"/>
</dbReference>
<keyword evidence="4" id="KW-1185">Reference proteome</keyword>
<accession>A0A5J4IX21</accession>
<feature type="domain" description="Glycosyltransferase subfamily 4-like N-terminal" evidence="2">
    <location>
        <begin position="21"/>
        <end position="190"/>
    </location>
</feature>
<dbReference type="Proteomes" id="UP000326509">
    <property type="component" value="Unassembled WGS sequence"/>
</dbReference>
<dbReference type="PANTHER" id="PTHR12526">
    <property type="entry name" value="GLYCOSYLTRANSFERASE"/>
    <property type="match status" value="1"/>
</dbReference>
<reference evidence="3 4" key="1">
    <citation type="submission" date="2019-08" db="EMBL/GenBank/DDBJ databases">
        <title>Draft genome sequence of Ulvibacter marinus type strain NBRC 109484.</title>
        <authorList>
            <person name="Kawano K."/>
            <person name="Ushijima N."/>
            <person name="Kihara M."/>
            <person name="Itoh H."/>
        </authorList>
    </citation>
    <scope>NUCLEOTIDE SEQUENCE [LARGE SCALE GENOMIC DNA]</scope>
    <source>
        <strain evidence="3 4">NBRC 109484</strain>
    </source>
</reference>
<dbReference type="InterPro" id="IPR001296">
    <property type="entry name" value="Glyco_trans_1"/>
</dbReference>
<protein>
    <submittedName>
        <fullName evidence="3">Phosphatidylinositol glycan-class A</fullName>
    </submittedName>
</protein>
<evidence type="ECO:0000313" key="3">
    <source>
        <dbReference type="EMBL" id="GER59476.1"/>
    </source>
</evidence>
<dbReference type="CDD" id="cd03801">
    <property type="entry name" value="GT4_PimA-like"/>
    <property type="match status" value="1"/>
</dbReference>
<name>A0A5J4IX21_9FLAO</name>
<dbReference type="Gene3D" id="3.40.50.2000">
    <property type="entry name" value="Glycogen Phosphorylase B"/>
    <property type="match status" value="2"/>
</dbReference>
<evidence type="ECO:0000259" key="2">
    <source>
        <dbReference type="Pfam" id="PF13439"/>
    </source>
</evidence>
<dbReference type="InterPro" id="IPR028098">
    <property type="entry name" value="Glyco_trans_4-like_N"/>
</dbReference>
<dbReference type="AlphaFoldDB" id="A0A5J4IX21"/>
<dbReference type="Pfam" id="PF13439">
    <property type="entry name" value="Glyco_transf_4"/>
    <property type="match status" value="1"/>
</dbReference>
<comment type="caution">
    <text evidence="3">The sequence shown here is derived from an EMBL/GenBank/DDBJ whole genome shotgun (WGS) entry which is preliminary data.</text>
</comment>